<dbReference type="InterPro" id="IPR000727">
    <property type="entry name" value="T_SNARE_dom"/>
</dbReference>
<feature type="domain" description="T-SNARE coiled-coil homology" evidence="8">
    <location>
        <begin position="549"/>
        <end position="611"/>
    </location>
</feature>
<evidence type="ECO:0000256" key="6">
    <source>
        <dbReference type="SAM" id="Phobius"/>
    </source>
</evidence>
<name>A0A2S8FJ48_9BACT</name>
<dbReference type="PANTHER" id="PTHR32089:SF112">
    <property type="entry name" value="LYSOZYME-LIKE PROTEIN-RELATED"/>
    <property type="match status" value="1"/>
</dbReference>
<dbReference type="InterPro" id="IPR004089">
    <property type="entry name" value="MCPsignal_dom"/>
</dbReference>
<dbReference type="SMART" id="SM00304">
    <property type="entry name" value="HAMP"/>
    <property type="match status" value="2"/>
</dbReference>
<dbReference type="PANTHER" id="PTHR32089">
    <property type="entry name" value="METHYL-ACCEPTING CHEMOTAXIS PROTEIN MCPB"/>
    <property type="match status" value="1"/>
</dbReference>
<keyword evidence="6" id="KW-0472">Membrane</keyword>
<gene>
    <name evidence="11" type="ORF">C5Y83_18300</name>
</gene>
<dbReference type="RefSeq" id="WP_105331199.1">
    <property type="nucleotide sequence ID" value="NZ_PUHY01000012.1"/>
</dbReference>
<dbReference type="GO" id="GO:0007165">
    <property type="term" value="P:signal transduction"/>
    <property type="evidence" value="ECO:0007669"/>
    <property type="project" value="UniProtKB-KW"/>
</dbReference>
<evidence type="ECO:0000259" key="8">
    <source>
        <dbReference type="PROSITE" id="PS50192"/>
    </source>
</evidence>
<keyword evidence="6" id="KW-0812">Transmembrane</keyword>
<reference evidence="11 12" key="1">
    <citation type="submission" date="2018-02" db="EMBL/GenBank/DDBJ databases">
        <title>Comparative genomes isolates from brazilian mangrove.</title>
        <authorList>
            <person name="Araujo J.E."/>
            <person name="Taketani R.G."/>
            <person name="Silva M.C.P."/>
            <person name="Loureco M.V."/>
            <person name="Andreote F.D."/>
        </authorList>
    </citation>
    <scope>NUCLEOTIDE SEQUENCE [LARGE SCALE GENOMIC DNA]</scope>
    <source>
        <strain evidence="11 12">Hex-1 MGV</strain>
    </source>
</reference>
<keyword evidence="6" id="KW-1133">Transmembrane helix</keyword>
<dbReference type="AlphaFoldDB" id="A0A2S8FJ48"/>
<evidence type="ECO:0000256" key="2">
    <source>
        <dbReference type="ARBA" id="ARBA00022519"/>
    </source>
</evidence>
<feature type="domain" description="HBM" evidence="10">
    <location>
        <begin position="45"/>
        <end position="285"/>
    </location>
</feature>
<evidence type="ECO:0000259" key="9">
    <source>
        <dbReference type="PROSITE" id="PS50885"/>
    </source>
</evidence>
<comment type="caution">
    <text evidence="11">The sequence shown here is derived from an EMBL/GenBank/DDBJ whole genome shotgun (WGS) entry which is preliminary data.</text>
</comment>
<proteinExistence type="inferred from homology"/>
<dbReference type="SMART" id="SM01358">
    <property type="entry name" value="HBM"/>
    <property type="match status" value="1"/>
</dbReference>
<evidence type="ECO:0000259" key="10">
    <source>
        <dbReference type="PROSITE" id="PS51753"/>
    </source>
</evidence>
<dbReference type="InterPro" id="IPR032255">
    <property type="entry name" value="HBM"/>
</dbReference>
<comment type="subcellular location">
    <subcellularLocation>
        <location evidence="1">Cell inner membrane</location>
        <topology evidence="1">Multi-pass membrane protein</topology>
    </subcellularLocation>
</comment>
<dbReference type="EMBL" id="PUHY01000012">
    <property type="protein sequence ID" value="PQO32187.1"/>
    <property type="molecule type" value="Genomic_DNA"/>
</dbReference>
<dbReference type="Pfam" id="PF00672">
    <property type="entry name" value="HAMP"/>
    <property type="match status" value="1"/>
</dbReference>
<keyword evidence="2" id="KW-0997">Cell inner membrane</keyword>
<dbReference type="PROSITE" id="PS50192">
    <property type="entry name" value="T_SNARE"/>
    <property type="match status" value="1"/>
</dbReference>
<dbReference type="PROSITE" id="PS50111">
    <property type="entry name" value="CHEMOTAXIS_TRANSDUC_2"/>
    <property type="match status" value="1"/>
</dbReference>
<feature type="domain" description="HAMP" evidence="9">
    <location>
        <begin position="319"/>
        <end position="371"/>
    </location>
</feature>
<evidence type="ECO:0000256" key="3">
    <source>
        <dbReference type="ARBA" id="ARBA00023224"/>
    </source>
</evidence>
<dbReference type="SUPFAM" id="SSF58104">
    <property type="entry name" value="Methyl-accepting chemotaxis protein (MCP) signaling domain"/>
    <property type="match status" value="1"/>
</dbReference>
<protein>
    <recommendedName>
        <fullName evidence="13">Methyl-accepting chemotaxis protein</fullName>
    </recommendedName>
</protein>
<accession>A0A2S8FJ48</accession>
<dbReference type="SMART" id="SM00283">
    <property type="entry name" value="MA"/>
    <property type="match status" value="1"/>
</dbReference>
<dbReference type="PROSITE" id="PS51753">
    <property type="entry name" value="HBM"/>
    <property type="match status" value="1"/>
</dbReference>
<comment type="similarity">
    <text evidence="4">Belongs to the methyl-accepting chemotaxis (MCP) protein family.</text>
</comment>
<evidence type="ECO:0000259" key="7">
    <source>
        <dbReference type="PROSITE" id="PS50111"/>
    </source>
</evidence>
<sequence>MLNRLSIMQKTIAGFAIVLLLMAVSAGVSWNGLTGSATGFQQYRKLARDSNFCSDVTNRMMQLRMTAKNFDVSGDSVQIARFNDVRGEIDGLLRDADQRINDPDRQQILNEMGTAIQGYYDAFASIVACRQTRDDKQKNSLDVLGPEMVNRLSQIMESARADGDAEAVNVAAVTLNDLMLVRLNVYKFLNTIDQKFNEATQDCFQKLSSDLSELDSQLQNPKRRELLAETKSRSDSYQQAYGQMAAALTEERSLVDDRLDVLGPQVAGLANQLNSSITTEQDTLGPKLEASNQATLIIVAVVSVGALLIGLVIAVLQSRAIVLPIRRVMTILGLVSEGDLRQRLQVTSQDEIGKMSNSVNAMVENLQKAMTALLANSKSLADSAQEMNTTADNMSQVSCDTKTQSTTAAAAAEELSTNMQSMATAASQMSTNMESVASAVEEMSVSITQIAESMEEANHVASEANRLADSSRNRLNELNVAANEIGGVIELIQDIAEQTNLLALNATIEAARAGEAGKGFAVVAEEVKALARQTSNATGDIERRVNSIQQASSESVLSIDDISVVIEKLNHLSQNVASAVEEQSATTQEIANNVAQANTVVQQVTQSVNESALAGEEIARSVNSVDRSSIQVSNGAGQTKSCSGILGGISHELQTLVAQFEV</sequence>
<feature type="transmembrane region" description="Helical" evidence="6">
    <location>
        <begin position="296"/>
        <end position="316"/>
    </location>
</feature>
<evidence type="ECO:0000256" key="5">
    <source>
        <dbReference type="PROSITE-ProRule" id="PRU00284"/>
    </source>
</evidence>
<dbReference type="Pfam" id="PF00015">
    <property type="entry name" value="MCPsignal"/>
    <property type="match status" value="1"/>
</dbReference>
<evidence type="ECO:0000256" key="1">
    <source>
        <dbReference type="ARBA" id="ARBA00004429"/>
    </source>
</evidence>
<dbReference type="InterPro" id="IPR003660">
    <property type="entry name" value="HAMP_dom"/>
</dbReference>
<dbReference type="GO" id="GO:0005886">
    <property type="term" value="C:plasma membrane"/>
    <property type="evidence" value="ECO:0007669"/>
    <property type="project" value="UniProtKB-SubCell"/>
</dbReference>
<evidence type="ECO:0000313" key="11">
    <source>
        <dbReference type="EMBL" id="PQO32187.1"/>
    </source>
</evidence>
<dbReference type="OrthoDB" id="2489132at2"/>
<evidence type="ECO:0008006" key="13">
    <source>
        <dbReference type="Google" id="ProtNLM"/>
    </source>
</evidence>
<evidence type="ECO:0000256" key="4">
    <source>
        <dbReference type="ARBA" id="ARBA00029447"/>
    </source>
</evidence>
<dbReference type="CDD" id="cd06225">
    <property type="entry name" value="HAMP"/>
    <property type="match status" value="1"/>
</dbReference>
<organism evidence="11 12">
    <name type="scientific">Blastopirellula marina</name>
    <dbReference type="NCBI Taxonomy" id="124"/>
    <lineage>
        <taxon>Bacteria</taxon>
        <taxon>Pseudomonadati</taxon>
        <taxon>Planctomycetota</taxon>
        <taxon>Planctomycetia</taxon>
        <taxon>Pirellulales</taxon>
        <taxon>Pirellulaceae</taxon>
        <taxon>Blastopirellula</taxon>
    </lineage>
</organism>
<dbReference type="Gene3D" id="1.20.1440.210">
    <property type="match status" value="1"/>
</dbReference>
<dbReference type="Gene3D" id="1.10.287.950">
    <property type="entry name" value="Methyl-accepting chemotaxis protein"/>
    <property type="match status" value="1"/>
</dbReference>
<keyword evidence="2" id="KW-1003">Cell membrane</keyword>
<dbReference type="Gene3D" id="6.10.340.10">
    <property type="match status" value="1"/>
</dbReference>
<dbReference type="PROSITE" id="PS50885">
    <property type="entry name" value="HAMP"/>
    <property type="match status" value="1"/>
</dbReference>
<keyword evidence="3 5" id="KW-0807">Transducer</keyword>
<evidence type="ECO:0000313" key="12">
    <source>
        <dbReference type="Proteomes" id="UP000238322"/>
    </source>
</evidence>
<dbReference type="Proteomes" id="UP000238322">
    <property type="component" value="Unassembled WGS sequence"/>
</dbReference>
<feature type="domain" description="Methyl-accepting transducer" evidence="7">
    <location>
        <begin position="404"/>
        <end position="626"/>
    </location>
</feature>